<accession>A0ABR6BEJ9</accession>
<dbReference type="EMBL" id="JACJID010000002">
    <property type="protein sequence ID" value="MBA8925291.1"/>
    <property type="molecule type" value="Genomic_DNA"/>
</dbReference>
<gene>
    <name evidence="2" type="ORF">BC739_002490</name>
</gene>
<dbReference type="RefSeq" id="WP_182837294.1">
    <property type="nucleotide sequence ID" value="NZ_BAAABQ010000084.1"/>
</dbReference>
<sequence length="183" mass="19093">MLELLTRNWWLVALRGVFAVVFAVLTLAWPDVTVVALVLLWGVYALVDGLSSLALGMAVRGQRWANVGLGVLGVLAGLLAILLPGVTAVLLLVIIAVWAIVAGLLQLVAAVLLRGVTAHAWFLIVTGALTLVLGIVLLVHPEVGAVALVTTIAVFALIWGVSLILLALRLRGLGKRLAAAPQA</sequence>
<dbReference type="Pfam" id="PF03729">
    <property type="entry name" value="DUF308"/>
    <property type="match status" value="2"/>
</dbReference>
<protein>
    <submittedName>
        <fullName evidence="2">Uncharacterized membrane protein HdeD (DUF308 family)</fullName>
    </submittedName>
</protein>
<evidence type="ECO:0000256" key="1">
    <source>
        <dbReference type="SAM" id="Phobius"/>
    </source>
</evidence>
<dbReference type="InterPro" id="IPR005325">
    <property type="entry name" value="DUF308_memb"/>
</dbReference>
<feature type="transmembrane region" description="Helical" evidence="1">
    <location>
        <begin position="89"/>
        <end position="113"/>
    </location>
</feature>
<feature type="transmembrane region" description="Helical" evidence="1">
    <location>
        <begin position="64"/>
        <end position="83"/>
    </location>
</feature>
<evidence type="ECO:0000313" key="2">
    <source>
        <dbReference type="EMBL" id="MBA8925291.1"/>
    </source>
</evidence>
<keyword evidence="1" id="KW-0472">Membrane</keyword>
<feature type="transmembrane region" description="Helical" evidence="1">
    <location>
        <begin position="35"/>
        <end position="57"/>
    </location>
</feature>
<feature type="transmembrane region" description="Helical" evidence="1">
    <location>
        <begin position="145"/>
        <end position="168"/>
    </location>
</feature>
<keyword evidence="1" id="KW-0812">Transmembrane</keyword>
<organism evidence="2 3">
    <name type="scientific">Kutzneria viridogrisea</name>
    <dbReference type="NCBI Taxonomy" id="47990"/>
    <lineage>
        <taxon>Bacteria</taxon>
        <taxon>Bacillati</taxon>
        <taxon>Actinomycetota</taxon>
        <taxon>Actinomycetes</taxon>
        <taxon>Pseudonocardiales</taxon>
        <taxon>Pseudonocardiaceae</taxon>
        <taxon>Kutzneria</taxon>
    </lineage>
</organism>
<reference evidence="2 3" key="1">
    <citation type="submission" date="2020-08" db="EMBL/GenBank/DDBJ databases">
        <title>Genomic Encyclopedia of Archaeal and Bacterial Type Strains, Phase II (KMG-II): from individual species to whole genera.</title>
        <authorList>
            <person name="Goeker M."/>
        </authorList>
    </citation>
    <scope>NUCLEOTIDE SEQUENCE [LARGE SCALE GENOMIC DNA]</scope>
    <source>
        <strain evidence="2 3">DSM 43850</strain>
    </source>
</reference>
<keyword evidence="1" id="KW-1133">Transmembrane helix</keyword>
<dbReference type="PANTHER" id="PTHR34989:SF1">
    <property type="entry name" value="PROTEIN HDED"/>
    <property type="match status" value="1"/>
</dbReference>
<comment type="caution">
    <text evidence="2">The sequence shown here is derived from an EMBL/GenBank/DDBJ whole genome shotgun (WGS) entry which is preliminary data.</text>
</comment>
<dbReference type="InterPro" id="IPR052712">
    <property type="entry name" value="Acid_resist_chaperone_HdeD"/>
</dbReference>
<name>A0ABR6BEJ9_9PSEU</name>
<dbReference type="Proteomes" id="UP000517916">
    <property type="component" value="Unassembled WGS sequence"/>
</dbReference>
<evidence type="ECO:0000313" key="3">
    <source>
        <dbReference type="Proteomes" id="UP000517916"/>
    </source>
</evidence>
<dbReference type="PANTHER" id="PTHR34989">
    <property type="entry name" value="PROTEIN HDED"/>
    <property type="match status" value="1"/>
</dbReference>
<feature type="transmembrane region" description="Helical" evidence="1">
    <location>
        <begin position="9"/>
        <end position="29"/>
    </location>
</feature>
<keyword evidence="3" id="KW-1185">Reference proteome</keyword>
<feature type="transmembrane region" description="Helical" evidence="1">
    <location>
        <begin position="120"/>
        <end position="139"/>
    </location>
</feature>
<proteinExistence type="predicted"/>